<dbReference type="EMBL" id="JACDUH010000002">
    <property type="protein sequence ID" value="MBA2851391.1"/>
    <property type="molecule type" value="Genomic_DNA"/>
</dbReference>
<proteinExistence type="predicted"/>
<dbReference type="SUPFAM" id="SSF51735">
    <property type="entry name" value="NAD(P)-binding Rossmann-fold domains"/>
    <property type="match status" value="1"/>
</dbReference>
<protein>
    <submittedName>
        <fullName evidence="3">UDP-N-acetylglucosamine 3-dehydrogenase</fullName>
        <ecNumber evidence="3">1.1.1.374</ecNumber>
    </submittedName>
</protein>
<dbReference type="PANTHER" id="PTHR43377">
    <property type="entry name" value="BILIVERDIN REDUCTASE A"/>
    <property type="match status" value="1"/>
</dbReference>
<evidence type="ECO:0000313" key="3">
    <source>
        <dbReference type="EMBL" id="MBA2851391.1"/>
    </source>
</evidence>
<dbReference type="GO" id="GO:0016491">
    <property type="term" value="F:oxidoreductase activity"/>
    <property type="evidence" value="ECO:0007669"/>
    <property type="project" value="UniProtKB-KW"/>
</dbReference>
<gene>
    <name evidence="3" type="ORF">HNP86_001544</name>
</gene>
<name>A0A7J9NVQ4_METMI</name>
<dbReference type="AlphaFoldDB" id="A0A7J9NVQ4"/>
<dbReference type="Gene3D" id="3.30.360.10">
    <property type="entry name" value="Dihydrodipicolinate Reductase, domain 2"/>
    <property type="match status" value="1"/>
</dbReference>
<organism evidence="3 4">
    <name type="scientific">Methanococcus maripaludis</name>
    <name type="common">Methanococcus deltae</name>
    <dbReference type="NCBI Taxonomy" id="39152"/>
    <lineage>
        <taxon>Archaea</taxon>
        <taxon>Methanobacteriati</taxon>
        <taxon>Methanobacteriota</taxon>
        <taxon>Methanomada group</taxon>
        <taxon>Methanococci</taxon>
        <taxon>Methanococcales</taxon>
        <taxon>Methanococcaceae</taxon>
        <taxon>Methanococcus</taxon>
    </lineage>
</organism>
<dbReference type="Pfam" id="PF22725">
    <property type="entry name" value="GFO_IDH_MocA_C3"/>
    <property type="match status" value="1"/>
</dbReference>
<dbReference type="Proteomes" id="UP000564425">
    <property type="component" value="Unassembled WGS sequence"/>
</dbReference>
<dbReference type="GO" id="GO:0000166">
    <property type="term" value="F:nucleotide binding"/>
    <property type="evidence" value="ECO:0007669"/>
    <property type="project" value="InterPro"/>
</dbReference>
<feature type="domain" description="Gfo/Idh/MocA-like oxidoreductase N-terminal" evidence="1">
    <location>
        <begin position="2"/>
        <end position="122"/>
    </location>
</feature>
<evidence type="ECO:0000259" key="2">
    <source>
        <dbReference type="Pfam" id="PF22725"/>
    </source>
</evidence>
<sequence length="311" mass="34388">MLKVAVVGIGVMGYNHARIYNELQKDGNVELVGLSDMNKDRLNEVSEEFGVKAFSNYRDLLEEDLDAVSIVVPTFLHKEVALPFIKKGISVLIEKPIADTIENANEIIAEAEKNNVILSVGHVERFNPAVLKLKEHVEKGNLGDIVTMTAKRVGPMTTRIADAGVILDLAVHDIDVMAFLANSKVKHVHALAKNVKHPNNNAEDYALIISSFENSIDGIIEVNRLTPHKTRTLNIVGTKGIAYLDYMNQDLTLYDEEWVKTAKINKEEPLKKEIAHFVDCVQNNKQPLVTGLDGLNALETAIYALKSSNGN</sequence>
<accession>A0A7J9NVQ4</accession>
<dbReference type="RefSeq" id="WP_181501224.1">
    <property type="nucleotide sequence ID" value="NZ_JACDUH010000002.1"/>
</dbReference>
<evidence type="ECO:0000259" key="1">
    <source>
        <dbReference type="Pfam" id="PF01408"/>
    </source>
</evidence>
<dbReference type="InterPro" id="IPR036291">
    <property type="entry name" value="NAD(P)-bd_dom_sf"/>
</dbReference>
<dbReference type="InterPro" id="IPR000683">
    <property type="entry name" value="Gfo/Idh/MocA-like_OxRdtase_N"/>
</dbReference>
<dbReference type="NCBIfam" id="NF040723">
    <property type="entry name" value="UDP-GlcNAcDh_Arch"/>
    <property type="match status" value="1"/>
</dbReference>
<dbReference type="PANTHER" id="PTHR43377:SF1">
    <property type="entry name" value="BILIVERDIN REDUCTASE A"/>
    <property type="match status" value="1"/>
</dbReference>
<keyword evidence="3" id="KW-0560">Oxidoreductase</keyword>
<reference evidence="3 4" key="1">
    <citation type="submission" date="2020-07" db="EMBL/GenBank/DDBJ databases">
        <title>Genomic Encyclopedia of Type Strains, Phase IV (KMG-V): Genome sequencing to study the core and pangenomes of soil and plant-associated prokaryotes.</title>
        <authorList>
            <person name="Whitman W."/>
        </authorList>
    </citation>
    <scope>NUCLEOTIDE SEQUENCE [LARGE SCALE GENOMIC DNA]</scope>
    <source>
        <strain evidence="3 4">A1</strain>
    </source>
</reference>
<dbReference type="InterPro" id="IPR055170">
    <property type="entry name" value="GFO_IDH_MocA-like_dom"/>
</dbReference>
<dbReference type="EC" id="1.1.1.374" evidence="3"/>
<feature type="domain" description="GFO/IDH/MocA-like oxidoreductase" evidence="2">
    <location>
        <begin position="131"/>
        <end position="241"/>
    </location>
</feature>
<dbReference type="InterPro" id="IPR051450">
    <property type="entry name" value="Gfo/Idh/MocA_Oxidoreductases"/>
</dbReference>
<dbReference type="InterPro" id="IPR053561">
    <property type="entry name" value="UDP-GlcNAc_3-dehydrogenase"/>
</dbReference>
<dbReference type="Pfam" id="PF01408">
    <property type="entry name" value="GFO_IDH_MocA"/>
    <property type="match status" value="1"/>
</dbReference>
<dbReference type="SUPFAM" id="SSF55347">
    <property type="entry name" value="Glyceraldehyde-3-phosphate dehydrogenase-like, C-terminal domain"/>
    <property type="match status" value="1"/>
</dbReference>
<dbReference type="Gene3D" id="3.40.50.720">
    <property type="entry name" value="NAD(P)-binding Rossmann-like Domain"/>
    <property type="match status" value="1"/>
</dbReference>
<comment type="caution">
    <text evidence="3">The sequence shown here is derived from an EMBL/GenBank/DDBJ whole genome shotgun (WGS) entry which is preliminary data.</text>
</comment>
<evidence type="ECO:0000313" key="4">
    <source>
        <dbReference type="Proteomes" id="UP000564425"/>
    </source>
</evidence>